<feature type="region of interest" description="Disordered" evidence="1">
    <location>
        <begin position="282"/>
        <end position="310"/>
    </location>
</feature>
<evidence type="ECO:0000256" key="1">
    <source>
        <dbReference type="SAM" id="MobiDB-lite"/>
    </source>
</evidence>
<dbReference type="AlphaFoldDB" id="A0ABD0JNP2"/>
<gene>
    <name evidence="2" type="ORF">BaRGS_00032279</name>
</gene>
<dbReference type="EMBL" id="JACVVK020000375">
    <property type="protein sequence ID" value="KAK7476444.1"/>
    <property type="molecule type" value="Genomic_DNA"/>
</dbReference>
<protein>
    <submittedName>
        <fullName evidence="2">Uncharacterized protein</fullName>
    </submittedName>
</protein>
<evidence type="ECO:0000313" key="3">
    <source>
        <dbReference type="Proteomes" id="UP001519460"/>
    </source>
</evidence>
<reference evidence="2 3" key="1">
    <citation type="journal article" date="2023" name="Sci. Data">
        <title>Genome assembly of the Korean intertidal mud-creeper Batillaria attramentaria.</title>
        <authorList>
            <person name="Patra A.K."/>
            <person name="Ho P.T."/>
            <person name="Jun S."/>
            <person name="Lee S.J."/>
            <person name="Kim Y."/>
            <person name="Won Y.J."/>
        </authorList>
    </citation>
    <scope>NUCLEOTIDE SEQUENCE [LARGE SCALE GENOMIC DNA]</scope>
    <source>
        <strain evidence="2">Wonlab-2016</strain>
    </source>
</reference>
<keyword evidence="3" id="KW-1185">Reference proteome</keyword>
<proteinExistence type="predicted"/>
<comment type="caution">
    <text evidence="2">The sequence shown here is derived from an EMBL/GenBank/DDBJ whole genome shotgun (WGS) entry which is preliminary data.</text>
</comment>
<name>A0ABD0JNP2_9CAEN</name>
<organism evidence="2 3">
    <name type="scientific">Batillaria attramentaria</name>
    <dbReference type="NCBI Taxonomy" id="370345"/>
    <lineage>
        <taxon>Eukaryota</taxon>
        <taxon>Metazoa</taxon>
        <taxon>Spiralia</taxon>
        <taxon>Lophotrochozoa</taxon>
        <taxon>Mollusca</taxon>
        <taxon>Gastropoda</taxon>
        <taxon>Caenogastropoda</taxon>
        <taxon>Sorbeoconcha</taxon>
        <taxon>Cerithioidea</taxon>
        <taxon>Batillariidae</taxon>
        <taxon>Batillaria</taxon>
    </lineage>
</organism>
<dbReference type="Proteomes" id="UP001519460">
    <property type="component" value="Unassembled WGS sequence"/>
</dbReference>
<evidence type="ECO:0000313" key="2">
    <source>
        <dbReference type="EMBL" id="KAK7476444.1"/>
    </source>
</evidence>
<sequence>MKYSHPQQRLGVVANIRPFSISWTDGGGRGVGEGRGGGGMLLYEEQEGRREGLGVERGHGATLSLYYGAGRHQREIPPSFTKLSLCPTRLDGASQGLAQPTSYWRIMFVFEFGQIKNFSPSPWPCKRNNPEEQGGRIRELDAAPVGVPYSLAVSLRSPGAPSVINRTIRGSCNTEALADVLVRLSSLKNNEEEPWDPVLSHSNDVNASELYVWKITPDNQRPSERRASPEHRVRFLSPGIQWEVTNLFFGGSDSSGAQTTFRAWQTRQGQSKTVGVQNRAQNLTPRRPDGDWNQSRNFLASGPRPVHADL</sequence>
<accession>A0ABD0JNP2</accession>